<feature type="transmembrane region" description="Helical" evidence="1">
    <location>
        <begin position="217"/>
        <end position="237"/>
    </location>
</feature>
<evidence type="ECO:0000256" key="1">
    <source>
        <dbReference type="SAM" id="Phobius"/>
    </source>
</evidence>
<dbReference type="EMBL" id="QFVR01000010">
    <property type="protein sequence ID" value="PWI25283.1"/>
    <property type="molecule type" value="Genomic_DNA"/>
</dbReference>
<keyword evidence="3" id="KW-1185">Reference proteome</keyword>
<feature type="transmembrane region" description="Helical" evidence="1">
    <location>
        <begin position="195"/>
        <end position="211"/>
    </location>
</feature>
<reference evidence="2 3" key="1">
    <citation type="submission" date="2018-05" db="EMBL/GenBank/DDBJ databases">
        <title>Kurthia sibirica genome sequence.</title>
        <authorList>
            <person name="Maclea K.S."/>
            <person name="Goen A.E."/>
        </authorList>
    </citation>
    <scope>NUCLEOTIDE SEQUENCE [LARGE SCALE GENOMIC DNA]</scope>
    <source>
        <strain evidence="2 3">ATCC 49154</strain>
    </source>
</reference>
<keyword evidence="1" id="KW-0472">Membrane</keyword>
<feature type="transmembrane region" description="Helical" evidence="1">
    <location>
        <begin position="49"/>
        <end position="66"/>
    </location>
</feature>
<sequence length="241" mass="27662">MYLAKLTMIAISFTIMLFASLFANILPNNGHTLSGISDRYTILVFPSKYVYIILVVIYMSILYWIYKQWQMVRSNSLKITQLQAISFTLSMVFHIIWIYYWHQESFIISLIALLLSAGFLAIMYLTMPVSNTWQNRLPISLLLSWVIVTIMLNIAIIIVYYSWSGMGLSQPLWAVILLTVFVAVALHLRFHHHDPAVPFVLIWAYIGVAFHNNFEELLVTTAALFLSGVLAVGIIFMRKSN</sequence>
<dbReference type="AlphaFoldDB" id="A0A2U3AL65"/>
<organism evidence="2 3">
    <name type="scientific">Kurthia sibirica</name>
    <dbReference type="NCBI Taxonomy" id="202750"/>
    <lineage>
        <taxon>Bacteria</taxon>
        <taxon>Bacillati</taxon>
        <taxon>Bacillota</taxon>
        <taxon>Bacilli</taxon>
        <taxon>Bacillales</taxon>
        <taxon>Caryophanaceae</taxon>
        <taxon>Kurthia</taxon>
    </lineage>
</organism>
<evidence type="ECO:0008006" key="4">
    <source>
        <dbReference type="Google" id="ProtNLM"/>
    </source>
</evidence>
<feature type="transmembrane region" description="Helical" evidence="1">
    <location>
        <begin position="78"/>
        <end position="100"/>
    </location>
</feature>
<feature type="transmembrane region" description="Helical" evidence="1">
    <location>
        <begin position="169"/>
        <end position="188"/>
    </location>
</feature>
<proteinExistence type="predicted"/>
<evidence type="ECO:0000313" key="3">
    <source>
        <dbReference type="Proteomes" id="UP000245938"/>
    </source>
</evidence>
<protein>
    <recommendedName>
        <fullName evidence="4">Tryptophan-rich sensory protein</fullName>
    </recommendedName>
</protein>
<comment type="caution">
    <text evidence="2">The sequence shown here is derived from an EMBL/GenBank/DDBJ whole genome shotgun (WGS) entry which is preliminary data.</text>
</comment>
<accession>A0A2U3AL65</accession>
<feature type="transmembrane region" description="Helical" evidence="1">
    <location>
        <begin position="7"/>
        <end position="26"/>
    </location>
</feature>
<feature type="transmembrane region" description="Helical" evidence="1">
    <location>
        <begin position="139"/>
        <end position="163"/>
    </location>
</feature>
<dbReference type="Proteomes" id="UP000245938">
    <property type="component" value="Unassembled WGS sequence"/>
</dbReference>
<name>A0A2U3AL65_9BACL</name>
<evidence type="ECO:0000313" key="2">
    <source>
        <dbReference type="EMBL" id="PWI25283.1"/>
    </source>
</evidence>
<keyword evidence="1" id="KW-1133">Transmembrane helix</keyword>
<gene>
    <name evidence="2" type="ORF">DEX24_09175</name>
</gene>
<dbReference type="PANTHER" id="PTHR33802">
    <property type="entry name" value="SI:CH211-161H7.5-RELATED"/>
    <property type="match status" value="1"/>
</dbReference>
<dbReference type="PANTHER" id="PTHR33802:SF1">
    <property type="entry name" value="XK-RELATED PROTEIN"/>
    <property type="match status" value="1"/>
</dbReference>
<keyword evidence="1" id="KW-0812">Transmembrane</keyword>
<feature type="transmembrane region" description="Helical" evidence="1">
    <location>
        <begin position="106"/>
        <end position="127"/>
    </location>
</feature>